<feature type="domain" description="Disease resistance protein Roq1-like winged-helix" evidence="2">
    <location>
        <begin position="7"/>
        <end position="60"/>
    </location>
</feature>
<gene>
    <name evidence="3" type="ORF">TAV2_LOCUS18493</name>
</gene>
<reference evidence="3 4" key="1">
    <citation type="submission" date="2022-03" db="EMBL/GenBank/DDBJ databases">
        <authorList>
            <person name="Nunn A."/>
            <person name="Chopra R."/>
            <person name="Nunn A."/>
            <person name="Contreras Garrido A."/>
        </authorList>
    </citation>
    <scope>NUCLEOTIDE SEQUENCE [LARGE SCALE GENOMIC DNA]</scope>
</reference>
<name>A0AAU9SXB9_THLAR</name>
<dbReference type="Pfam" id="PF23282">
    <property type="entry name" value="WHD_ROQ1"/>
    <property type="match status" value="1"/>
</dbReference>
<organism evidence="3 4">
    <name type="scientific">Thlaspi arvense</name>
    <name type="common">Field penny-cress</name>
    <dbReference type="NCBI Taxonomy" id="13288"/>
    <lineage>
        <taxon>Eukaryota</taxon>
        <taxon>Viridiplantae</taxon>
        <taxon>Streptophyta</taxon>
        <taxon>Embryophyta</taxon>
        <taxon>Tracheophyta</taxon>
        <taxon>Spermatophyta</taxon>
        <taxon>Magnoliopsida</taxon>
        <taxon>eudicotyledons</taxon>
        <taxon>Gunneridae</taxon>
        <taxon>Pentapetalae</taxon>
        <taxon>rosids</taxon>
        <taxon>malvids</taxon>
        <taxon>Brassicales</taxon>
        <taxon>Brassicaceae</taxon>
        <taxon>Thlaspideae</taxon>
        <taxon>Thlaspi</taxon>
    </lineage>
</organism>
<keyword evidence="1" id="KW-0677">Repeat</keyword>
<evidence type="ECO:0000313" key="4">
    <source>
        <dbReference type="Proteomes" id="UP000836841"/>
    </source>
</evidence>
<dbReference type="Proteomes" id="UP000836841">
    <property type="component" value="Chromosome 6"/>
</dbReference>
<dbReference type="AlphaFoldDB" id="A0AAU9SXB9"/>
<keyword evidence="4" id="KW-1185">Reference proteome</keyword>
<evidence type="ECO:0000256" key="1">
    <source>
        <dbReference type="ARBA" id="ARBA00022737"/>
    </source>
</evidence>
<sequence length="61" mass="6824">MNAISSGENVNNAIFSLSQSDWYVEKGIQTLADVALISISKEGRILMHYLVRLMSIRIVKV</sequence>
<accession>A0AAU9SXB9</accession>
<protein>
    <recommendedName>
        <fullName evidence="2">Disease resistance protein Roq1-like winged-helix domain-containing protein</fullName>
    </recommendedName>
</protein>
<dbReference type="EMBL" id="OU466862">
    <property type="protein sequence ID" value="CAH2072481.1"/>
    <property type="molecule type" value="Genomic_DNA"/>
</dbReference>
<proteinExistence type="predicted"/>
<evidence type="ECO:0000313" key="3">
    <source>
        <dbReference type="EMBL" id="CAH2072481.1"/>
    </source>
</evidence>
<evidence type="ECO:0000259" key="2">
    <source>
        <dbReference type="Pfam" id="PF23282"/>
    </source>
</evidence>
<dbReference type="InterPro" id="IPR058192">
    <property type="entry name" value="WHD_ROQ1-like"/>
</dbReference>